<dbReference type="EMBL" id="ACCF01000236">
    <property type="protein sequence ID" value="EEF66111.1"/>
    <property type="molecule type" value="Genomic_DNA"/>
</dbReference>
<dbReference type="AlphaFoldDB" id="B9YD54"/>
<keyword evidence="1" id="KW-0472">Membrane</keyword>
<accession>B9YD54</accession>
<organism evidence="2 3">
    <name type="scientific">Holdemania filiformis DSM 12042</name>
    <dbReference type="NCBI Taxonomy" id="545696"/>
    <lineage>
        <taxon>Bacteria</taxon>
        <taxon>Bacillati</taxon>
        <taxon>Bacillota</taxon>
        <taxon>Erysipelotrichia</taxon>
        <taxon>Erysipelotrichales</taxon>
        <taxon>Erysipelotrichaceae</taxon>
        <taxon>Holdemania</taxon>
    </lineage>
</organism>
<reference evidence="2 3" key="1">
    <citation type="submission" date="2008-12" db="EMBL/GenBank/DDBJ databases">
        <authorList>
            <person name="Fulton L."/>
            <person name="Clifton S."/>
            <person name="Fulton B."/>
            <person name="Xu J."/>
            <person name="Minx P."/>
            <person name="Pepin K.H."/>
            <person name="Johnson M."/>
            <person name="Bhonagiri V."/>
            <person name="Nash W.E."/>
            <person name="Mardis E.R."/>
            <person name="Wilson R.K."/>
        </authorList>
    </citation>
    <scope>NUCLEOTIDE SEQUENCE [LARGE SCALE GENOMIC DNA]</scope>
    <source>
        <strain evidence="2 3">DSM 12042</strain>
    </source>
</reference>
<evidence type="ECO:0000313" key="3">
    <source>
        <dbReference type="Proteomes" id="UP000005950"/>
    </source>
</evidence>
<protein>
    <submittedName>
        <fullName evidence="2">Uncharacterized protein</fullName>
    </submittedName>
</protein>
<gene>
    <name evidence="2" type="ORF">HOLDEFILI_03767</name>
</gene>
<name>B9YD54_9FIRM</name>
<comment type="caution">
    <text evidence="2">The sequence shown here is derived from an EMBL/GenBank/DDBJ whole genome shotgun (WGS) entry which is preliminary data.</text>
</comment>
<keyword evidence="1" id="KW-1133">Transmembrane helix</keyword>
<dbReference type="HOGENOM" id="CLU_1494299_0_0_9"/>
<proteinExistence type="predicted"/>
<reference evidence="2 3" key="2">
    <citation type="submission" date="2009-02" db="EMBL/GenBank/DDBJ databases">
        <title>Draft genome sequence of Holdemania filiformis DSM 12042.</title>
        <authorList>
            <person name="Sudarsanam P."/>
            <person name="Ley R."/>
            <person name="Guruge J."/>
            <person name="Turnbaugh P.J."/>
            <person name="Mahowald M."/>
            <person name="Liep D."/>
            <person name="Gordon J."/>
        </authorList>
    </citation>
    <scope>NUCLEOTIDE SEQUENCE [LARGE SCALE GENOMIC DNA]</scope>
    <source>
        <strain evidence="2 3">DSM 12042</strain>
    </source>
</reference>
<evidence type="ECO:0000256" key="1">
    <source>
        <dbReference type="SAM" id="Phobius"/>
    </source>
</evidence>
<dbReference type="Proteomes" id="UP000005950">
    <property type="component" value="Unassembled WGS sequence"/>
</dbReference>
<feature type="transmembrane region" description="Helical" evidence="1">
    <location>
        <begin position="136"/>
        <end position="160"/>
    </location>
</feature>
<evidence type="ECO:0000313" key="2">
    <source>
        <dbReference type="EMBL" id="EEF66111.1"/>
    </source>
</evidence>
<keyword evidence="1" id="KW-0812">Transmembrane</keyword>
<sequence>MTKIGLRRNIDMADKQTEDQLYRVVCKNGSHLNTKLNPDGSKSALQFKDGNNELSGPIDLIEVSEDELIRTEYIHASQKERTLCEQLVDEVVIPVIRDVMTQLLEYGSEKAEIWLEDKVVPMAKAKLKVGWDNIKLLAPASCCFCSMISLLAGMSLYFIMPTSTAVGDSNCSTMTRCCGR</sequence>